<keyword evidence="20" id="KW-0675">Receptor</keyword>
<evidence type="ECO:0000256" key="2">
    <source>
        <dbReference type="ARBA" id="ARBA00009810"/>
    </source>
</evidence>
<keyword evidence="21" id="KW-1185">Reference proteome</keyword>
<evidence type="ECO:0000313" key="21">
    <source>
        <dbReference type="Proteomes" id="UP000658514"/>
    </source>
</evidence>
<feature type="compositionally biased region" description="Low complexity" evidence="15">
    <location>
        <begin position="183"/>
        <end position="216"/>
    </location>
</feature>
<dbReference type="CDD" id="cd01347">
    <property type="entry name" value="ligand_gated_channel"/>
    <property type="match status" value="1"/>
</dbReference>
<dbReference type="RefSeq" id="WP_190551512.1">
    <property type="nucleotide sequence ID" value="NZ_CAWPNO010000133.1"/>
</dbReference>
<dbReference type="InterPro" id="IPR037066">
    <property type="entry name" value="Plug_dom_sf"/>
</dbReference>
<dbReference type="NCBIfam" id="TIGR01783">
    <property type="entry name" value="TonB-siderophor"/>
    <property type="match status" value="1"/>
</dbReference>
<keyword evidence="9" id="KW-0406">Ion transport</keyword>
<comment type="subcellular location">
    <subcellularLocation>
        <location evidence="1 13">Cell outer membrane</location>
        <topology evidence="1 13">Multi-pass membrane protein</topology>
    </subcellularLocation>
</comment>
<reference evidence="20 21" key="1">
    <citation type="journal article" date="2020" name="ISME J.">
        <title>Comparative genomics reveals insights into cyanobacterial evolution and habitat adaptation.</title>
        <authorList>
            <person name="Chen M.Y."/>
            <person name="Teng W.K."/>
            <person name="Zhao L."/>
            <person name="Hu C.X."/>
            <person name="Zhou Y.K."/>
            <person name="Han B.P."/>
            <person name="Song L.R."/>
            <person name="Shu W.S."/>
        </authorList>
    </citation>
    <scope>NUCLEOTIDE SEQUENCE [LARGE SCALE GENOMIC DNA]</scope>
    <source>
        <strain evidence="20 21">FACHB-288</strain>
    </source>
</reference>
<feature type="region of interest" description="Disordered" evidence="15">
    <location>
        <begin position="183"/>
        <end position="249"/>
    </location>
</feature>
<dbReference type="InterPro" id="IPR039426">
    <property type="entry name" value="TonB-dep_rcpt-like"/>
</dbReference>
<evidence type="ECO:0000256" key="3">
    <source>
        <dbReference type="ARBA" id="ARBA00022448"/>
    </source>
</evidence>
<dbReference type="InterPro" id="IPR010105">
    <property type="entry name" value="TonB_sidphr_rcpt"/>
</dbReference>
<keyword evidence="7 16" id="KW-0732">Signal</keyword>
<evidence type="ECO:0000256" key="14">
    <source>
        <dbReference type="RuleBase" id="RU003357"/>
    </source>
</evidence>
<evidence type="ECO:0000256" key="15">
    <source>
        <dbReference type="SAM" id="MobiDB-lite"/>
    </source>
</evidence>
<dbReference type="InterPro" id="IPR021731">
    <property type="entry name" value="AMIN_dom"/>
</dbReference>
<dbReference type="SUPFAM" id="SSF56935">
    <property type="entry name" value="Porins"/>
    <property type="match status" value="1"/>
</dbReference>
<proteinExistence type="inferred from homology"/>
<name>A0ABR8AKD4_9CYAN</name>
<dbReference type="InterPro" id="IPR000531">
    <property type="entry name" value="Beta-barrel_TonB"/>
</dbReference>
<keyword evidence="6 13" id="KW-0812">Transmembrane</keyword>
<evidence type="ECO:0000256" key="5">
    <source>
        <dbReference type="ARBA" id="ARBA00022496"/>
    </source>
</evidence>
<evidence type="ECO:0000313" key="20">
    <source>
        <dbReference type="EMBL" id="MBD2200517.1"/>
    </source>
</evidence>
<sequence>MKPYKLFQSLLPKSTIPLAVSFASLACLLSTPATAEELGKDEITKNLSQLSDIESPGTNASHLVQLPTQGNTTVIITGVKAKATEKGVEVILETNQGEQLQVNNRSTGNNFIADITGGQLKLPNGDSFTYRSENPVSGITEITVANSDANTVRLTVVGEKSLPVVELFDDNAGLIFEVASATTAAQAPETPQTPQTPQTQEPPAIQTTPEQPAAQQDEPIELVVTGEEDGYRVPSASTATKTDTPLRDIPGSIQVIPRRILEDQKTTRIQEALENISGVRKEGNYGGTDAGGYNIRGFGQDGNFRNGFSDNDFYSSVDTANIDRIEVLKGPASVLFGQSEPGGIINVVTKQPLSSPYYSAEFNVGNYAFYRSSVDLSGPVSDDGSLLYRLNVAYQNSGSFRDYNFLERTFIAPVFTWNISDRTTLSLDLEYQDNDYLFDRGIPSIGDRPAPVPISRFIGLPHVYNDSNLRVGYRLEHKFSNDWQIRNAFSFVSGKSSGTSAIGGYDLVDDRFAPIYVSREEFKRDIYTLQTELVGRFTTGSIVHQPLIGVELRRNVWKYTSFEVADPILLDIFNPNYDVELPATPDESTTAYTTQRDTLGIYIQDQITFADNLKVLVGGRFDAFQRKEEDFIAQTTNEESLTAFSPRVGIVYQPIKPISLYASYTQSFQPDRFFSRSAATNEPFKPTQGTQYEVGIKADISEKLSATLAAFEITKTNVITSDPNDPDLSIQVGEQKSRGIEFDIGGEILPGWNIIASYTYTDAITSKDNSIVVGNRLINVPEHAASFWTTYELQSGDLKGLGFGLGLYYVGDRYADLDNTSVLPSYFRTDSAIYYKQDNWKLALNFRNLFNETYYETAQSRNTIYPGAPFTVIGSFSIQF</sequence>
<comment type="caution">
    <text evidence="20">The sequence shown here is derived from an EMBL/GenBank/DDBJ whole genome shotgun (WGS) entry which is preliminary data.</text>
</comment>
<feature type="chain" id="PRO_5045675493" evidence="16">
    <location>
        <begin position="36"/>
        <end position="880"/>
    </location>
</feature>
<dbReference type="InterPro" id="IPR036942">
    <property type="entry name" value="Beta-barrel_TonB_sf"/>
</dbReference>
<dbReference type="PROSITE" id="PS52016">
    <property type="entry name" value="TONB_DEPENDENT_REC_3"/>
    <property type="match status" value="1"/>
</dbReference>
<dbReference type="Proteomes" id="UP000658514">
    <property type="component" value="Unassembled WGS sequence"/>
</dbReference>
<dbReference type="InterPro" id="IPR012910">
    <property type="entry name" value="Plug_dom"/>
</dbReference>
<keyword evidence="3 13" id="KW-0813">Transport</keyword>
<evidence type="ECO:0000256" key="16">
    <source>
        <dbReference type="SAM" id="SignalP"/>
    </source>
</evidence>
<feature type="domain" description="AMIN" evidence="19">
    <location>
        <begin position="79"/>
        <end position="177"/>
    </location>
</feature>
<evidence type="ECO:0000256" key="13">
    <source>
        <dbReference type="PROSITE-ProRule" id="PRU01360"/>
    </source>
</evidence>
<dbReference type="PANTHER" id="PTHR32552">
    <property type="entry name" value="FERRICHROME IRON RECEPTOR-RELATED"/>
    <property type="match status" value="1"/>
</dbReference>
<keyword evidence="8" id="KW-0408">Iron</keyword>
<keyword evidence="4 13" id="KW-1134">Transmembrane beta strand</keyword>
<accession>A0ABR8AKD4</accession>
<protein>
    <submittedName>
        <fullName evidence="20">TonB-dependent siderophore receptor</fullName>
    </submittedName>
</protein>
<evidence type="ECO:0000256" key="12">
    <source>
        <dbReference type="ARBA" id="ARBA00023237"/>
    </source>
</evidence>
<evidence type="ECO:0000256" key="8">
    <source>
        <dbReference type="ARBA" id="ARBA00023004"/>
    </source>
</evidence>
<gene>
    <name evidence="20" type="ORF">H6G24_34525</name>
</gene>
<dbReference type="Gene3D" id="2.170.130.10">
    <property type="entry name" value="TonB-dependent receptor, plug domain"/>
    <property type="match status" value="1"/>
</dbReference>
<dbReference type="Pfam" id="PF11741">
    <property type="entry name" value="AMIN"/>
    <property type="match status" value="1"/>
</dbReference>
<evidence type="ECO:0000256" key="1">
    <source>
        <dbReference type="ARBA" id="ARBA00004571"/>
    </source>
</evidence>
<keyword evidence="11 13" id="KW-0472">Membrane</keyword>
<evidence type="ECO:0000256" key="4">
    <source>
        <dbReference type="ARBA" id="ARBA00022452"/>
    </source>
</evidence>
<keyword evidence="12 13" id="KW-0998">Cell outer membrane</keyword>
<evidence type="ECO:0000259" key="19">
    <source>
        <dbReference type="Pfam" id="PF11741"/>
    </source>
</evidence>
<organism evidence="20 21">
    <name type="scientific">Calothrix parietina FACHB-288</name>
    <dbReference type="NCBI Taxonomy" id="2692896"/>
    <lineage>
        <taxon>Bacteria</taxon>
        <taxon>Bacillati</taxon>
        <taxon>Cyanobacteriota</taxon>
        <taxon>Cyanophyceae</taxon>
        <taxon>Nostocales</taxon>
        <taxon>Calotrichaceae</taxon>
        <taxon>Calothrix</taxon>
    </lineage>
</organism>
<dbReference type="Pfam" id="PF00593">
    <property type="entry name" value="TonB_dep_Rec_b-barrel"/>
    <property type="match status" value="1"/>
</dbReference>
<dbReference type="PANTHER" id="PTHR32552:SF68">
    <property type="entry name" value="FERRICHROME OUTER MEMBRANE TRANSPORTER_PHAGE RECEPTOR"/>
    <property type="match status" value="1"/>
</dbReference>
<dbReference type="EMBL" id="JACJQH010000094">
    <property type="protein sequence ID" value="MBD2200517.1"/>
    <property type="molecule type" value="Genomic_DNA"/>
</dbReference>
<dbReference type="Gene3D" id="2.40.170.20">
    <property type="entry name" value="TonB-dependent receptor, beta-barrel domain"/>
    <property type="match status" value="1"/>
</dbReference>
<keyword evidence="10 14" id="KW-0798">TonB box</keyword>
<feature type="domain" description="TonB-dependent receptor-like beta-barrel" evidence="17">
    <location>
        <begin position="416"/>
        <end position="849"/>
    </location>
</feature>
<dbReference type="PROSITE" id="PS51257">
    <property type="entry name" value="PROKAR_LIPOPROTEIN"/>
    <property type="match status" value="1"/>
</dbReference>
<evidence type="ECO:0000256" key="7">
    <source>
        <dbReference type="ARBA" id="ARBA00022729"/>
    </source>
</evidence>
<evidence type="ECO:0000256" key="6">
    <source>
        <dbReference type="ARBA" id="ARBA00022692"/>
    </source>
</evidence>
<evidence type="ECO:0000256" key="9">
    <source>
        <dbReference type="ARBA" id="ARBA00023065"/>
    </source>
</evidence>
<dbReference type="Pfam" id="PF07715">
    <property type="entry name" value="Plug"/>
    <property type="match status" value="1"/>
</dbReference>
<feature type="signal peptide" evidence="16">
    <location>
        <begin position="1"/>
        <end position="35"/>
    </location>
</feature>
<evidence type="ECO:0000256" key="10">
    <source>
        <dbReference type="ARBA" id="ARBA00023077"/>
    </source>
</evidence>
<comment type="similarity">
    <text evidence="2 13 14">Belongs to the TonB-dependent receptor family.</text>
</comment>
<evidence type="ECO:0000256" key="11">
    <source>
        <dbReference type="ARBA" id="ARBA00023136"/>
    </source>
</evidence>
<evidence type="ECO:0000259" key="18">
    <source>
        <dbReference type="Pfam" id="PF07715"/>
    </source>
</evidence>
<feature type="domain" description="TonB-dependent receptor plug" evidence="18">
    <location>
        <begin position="246"/>
        <end position="344"/>
    </location>
</feature>
<evidence type="ECO:0000259" key="17">
    <source>
        <dbReference type="Pfam" id="PF00593"/>
    </source>
</evidence>
<keyword evidence="5" id="KW-0410">Iron transport</keyword>